<dbReference type="KEGG" id="mpp:MICPUCDRAFT_58146"/>
<dbReference type="RefSeq" id="XP_003058529.1">
    <property type="nucleotide sequence ID" value="XM_003058483.1"/>
</dbReference>
<dbReference type="SUPFAM" id="SSF82199">
    <property type="entry name" value="SET domain"/>
    <property type="match status" value="1"/>
</dbReference>
<accession>C1MRL4</accession>
<proteinExistence type="predicted"/>
<dbReference type="Gene3D" id="2.170.270.10">
    <property type="entry name" value="SET domain"/>
    <property type="match status" value="1"/>
</dbReference>
<feature type="region of interest" description="Disordered" evidence="1">
    <location>
        <begin position="275"/>
        <end position="305"/>
    </location>
</feature>
<name>C1MRL4_MICPC</name>
<protein>
    <submittedName>
        <fullName evidence="2">Predicted protein</fullName>
    </submittedName>
</protein>
<dbReference type="GeneID" id="9684334"/>
<dbReference type="InterPro" id="IPR046341">
    <property type="entry name" value="SET_dom_sf"/>
</dbReference>
<dbReference type="InterPro" id="IPR040415">
    <property type="entry name" value="SETD9"/>
</dbReference>
<evidence type="ECO:0000256" key="1">
    <source>
        <dbReference type="SAM" id="MobiDB-lite"/>
    </source>
</evidence>
<organism evidence="3">
    <name type="scientific">Micromonas pusilla (strain CCMP1545)</name>
    <name type="common">Picoplanktonic green alga</name>
    <dbReference type="NCBI Taxonomy" id="564608"/>
    <lineage>
        <taxon>Eukaryota</taxon>
        <taxon>Viridiplantae</taxon>
        <taxon>Chlorophyta</taxon>
        <taxon>Mamiellophyceae</taxon>
        <taxon>Mamiellales</taxon>
        <taxon>Mamiellaceae</taxon>
        <taxon>Micromonas</taxon>
    </lineage>
</organism>
<feature type="compositionally biased region" description="Basic and acidic residues" evidence="1">
    <location>
        <begin position="282"/>
        <end position="299"/>
    </location>
</feature>
<dbReference type="EMBL" id="GG663739">
    <property type="protein sequence ID" value="EEH56984.1"/>
    <property type="molecule type" value="Genomic_DNA"/>
</dbReference>
<dbReference type="PANTHER" id="PTHR33524:SF1">
    <property type="entry name" value="SET DOMAIN-CONTAINING PROTEIN"/>
    <property type="match status" value="1"/>
</dbReference>
<evidence type="ECO:0000313" key="3">
    <source>
        <dbReference type="Proteomes" id="UP000001876"/>
    </source>
</evidence>
<evidence type="ECO:0000313" key="2">
    <source>
        <dbReference type="EMBL" id="EEH56984.1"/>
    </source>
</evidence>
<sequence length="305" mass="32663">MRAWLKSAARSALGITPTCNEIAGALLKLSPREAKASVTRAATALLRAEISRVSAGASADRRPPTEVRASSIPNAGLGIHARFDARAMRRGDVVALYAGVFHPPAPPVDAGCDDAGVIIPQPAAGEDGRYLLNLEGGGYVDGATHARTLRELHDRGVCAGWATAALANHPPAGTMPNVEAVRVDWEDAGEETRRAARAIVNPMTTTPWYVDGGTGIEVGVPPSYPTSGVAFIATRDIDPGEEIFFNYRLGGTLKPSITAWYTPVPWGTSWAIVDDAEETSDEEQRREREWRERRDRGDWDSGALG</sequence>
<dbReference type="Proteomes" id="UP000001876">
    <property type="component" value="Unassembled WGS sequence"/>
</dbReference>
<dbReference type="PANTHER" id="PTHR33524">
    <property type="entry name" value="C5ORF35"/>
    <property type="match status" value="1"/>
</dbReference>
<dbReference type="AlphaFoldDB" id="C1MRL4"/>
<dbReference type="OMA" id="HINPITT"/>
<gene>
    <name evidence="2" type="ORF">MICPUCDRAFT_58146</name>
</gene>
<dbReference type="OrthoDB" id="442460at2759"/>
<keyword evidence="3" id="KW-1185">Reference proteome</keyword>
<reference evidence="2 3" key="1">
    <citation type="journal article" date="2009" name="Science">
        <title>Green evolution and dynamic adaptations revealed by genomes of the marine picoeukaryotes Micromonas.</title>
        <authorList>
            <person name="Worden A.Z."/>
            <person name="Lee J.H."/>
            <person name="Mock T."/>
            <person name="Rouze P."/>
            <person name="Simmons M.P."/>
            <person name="Aerts A.L."/>
            <person name="Allen A.E."/>
            <person name="Cuvelier M.L."/>
            <person name="Derelle E."/>
            <person name="Everett M.V."/>
            <person name="Foulon E."/>
            <person name="Grimwood J."/>
            <person name="Gundlach H."/>
            <person name="Henrissat B."/>
            <person name="Napoli C."/>
            <person name="McDonald S.M."/>
            <person name="Parker M.S."/>
            <person name="Rombauts S."/>
            <person name="Salamov A."/>
            <person name="Von Dassow P."/>
            <person name="Badger J.H."/>
            <person name="Coutinho P.M."/>
            <person name="Demir E."/>
            <person name="Dubchak I."/>
            <person name="Gentemann C."/>
            <person name="Eikrem W."/>
            <person name="Gready J.E."/>
            <person name="John U."/>
            <person name="Lanier W."/>
            <person name="Lindquist E.A."/>
            <person name="Lucas S."/>
            <person name="Mayer K.F."/>
            <person name="Moreau H."/>
            <person name="Not F."/>
            <person name="Otillar R."/>
            <person name="Panaud O."/>
            <person name="Pangilinan J."/>
            <person name="Paulsen I."/>
            <person name="Piegu B."/>
            <person name="Poliakov A."/>
            <person name="Robbens S."/>
            <person name="Schmutz J."/>
            <person name="Toulza E."/>
            <person name="Wyss T."/>
            <person name="Zelensky A."/>
            <person name="Zhou K."/>
            <person name="Armbrust E.V."/>
            <person name="Bhattacharya D."/>
            <person name="Goodenough U.W."/>
            <person name="Van de Peer Y."/>
            <person name="Grigoriev I.V."/>
        </authorList>
    </citation>
    <scope>NUCLEOTIDE SEQUENCE [LARGE SCALE GENOMIC DNA]</scope>
    <source>
        <strain evidence="2 3">CCMP1545</strain>
    </source>
</reference>